<evidence type="ECO:0000313" key="6">
    <source>
        <dbReference type="Proteomes" id="UP000631114"/>
    </source>
</evidence>
<dbReference type="PANTHER" id="PTHR45717:SF15">
    <property type="entry name" value="AGL218WP"/>
    <property type="match status" value="1"/>
</dbReference>
<dbReference type="Gene3D" id="1.25.40.10">
    <property type="entry name" value="Tetratricopeptide repeat domain"/>
    <property type="match status" value="2"/>
</dbReference>
<dbReference type="InterPro" id="IPR002885">
    <property type="entry name" value="PPR_rpt"/>
</dbReference>
<dbReference type="PANTHER" id="PTHR45717">
    <property type="entry name" value="OS12G0527900 PROTEIN"/>
    <property type="match status" value="1"/>
</dbReference>
<dbReference type="InterPro" id="IPR011990">
    <property type="entry name" value="TPR-like_helical_dom_sf"/>
</dbReference>
<dbReference type="NCBIfam" id="TIGR00756">
    <property type="entry name" value="PPR"/>
    <property type="match status" value="2"/>
</dbReference>
<keyword evidence="2" id="KW-0677">Repeat</keyword>
<proteinExistence type="inferred from homology"/>
<dbReference type="Proteomes" id="UP000631114">
    <property type="component" value="Unassembled WGS sequence"/>
</dbReference>
<feature type="repeat" description="PPR" evidence="3">
    <location>
        <begin position="323"/>
        <end position="357"/>
    </location>
</feature>
<reference evidence="5 6" key="1">
    <citation type="submission" date="2020-10" db="EMBL/GenBank/DDBJ databases">
        <title>The Coptis chinensis genome and diversification of protoberbering-type alkaloids.</title>
        <authorList>
            <person name="Wang B."/>
            <person name="Shu S."/>
            <person name="Song C."/>
            <person name="Liu Y."/>
        </authorList>
    </citation>
    <scope>NUCLEOTIDE SEQUENCE [LARGE SCALE GENOMIC DNA]</scope>
    <source>
        <strain evidence="5">HL-2020</strain>
        <tissue evidence="5">Leaf</tissue>
    </source>
</reference>
<evidence type="ECO:0000313" key="5">
    <source>
        <dbReference type="EMBL" id="KAF9595019.1"/>
    </source>
</evidence>
<comment type="caution">
    <text evidence="5">The sequence shown here is derived from an EMBL/GenBank/DDBJ whole genome shotgun (WGS) entry which is preliminary data.</text>
</comment>
<keyword evidence="6" id="KW-1185">Reference proteome</keyword>
<protein>
    <recommendedName>
        <fullName evidence="7">Pentatricopeptide repeat-containing protein</fullName>
    </recommendedName>
</protein>
<accession>A0A835H928</accession>
<sequence>MWALRRTINPCRGYHVGAFRACGFKLDTLTNDLDHAAETCNLTQFVPNGSLSVPKSFYETPSAVGKLSFGSRGLSSQAGAESSGDEDDLEDGFSELETPLSDVTEDITAEEDIEDLISEPELSGEDDILTEDPHDEHDIVDTKQGVSDGVPPKKAASSDLLKVILIATRYTMNDVLDKWLERGNTLNRNEISLVMLNLRKRRFYGKALQFSEWLEKKRTFDERDYASRLDLIAKVLGLYKAEAYVKDVPESFRGEVLYRTLLANCVVAGNKEKAEDVFNKMKKLELQITSFACNQLLLLYKRLDKKKIADVLKLMELQNIRLSAFTYRLLIDARGQANDIEGMEKCVETMKEDGFEPDMQTQGLLVRHYVTGGFTEKAEAILKEMEGTNLKENRWACRILLPLYADLGMDKEVGRIWKICDPNPHVDECLAAIEAWGKVGKVEEAEAVFDRMTQTWKKLSSRNYTTLLKVYANHKMLTKGKDLAKRRLRQYTALLDTYVKAKVPAYGFRDRMKGDNIFPNKPMQAKLAKVDAFRKTAISDILD</sequence>
<evidence type="ECO:0000256" key="1">
    <source>
        <dbReference type="ARBA" id="ARBA00007626"/>
    </source>
</evidence>
<dbReference type="AlphaFoldDB" id="A0A835H928"/>
<organism evidence="5 6">
    <name type="scientific">Coptis chinensis</name>
    <dbReference type="NCBI Taxonomy" id="261450"/>
    <lineage>
        <taxon>Eukaryota</taxon>
        <taxon>Viridiplantae</taxon>
        <taxon>Streptophyta</taxon>
        <taxon>Embryophyta</taxon>
        <taxon>Tracheophyta</taxon>
        <taxon>Spermatophyta</taxon>
        <taxon>Magnoliopsida</taxon>
        <taxon>Ranunculales</taxon>
        <taxon>Ranunculaceae</taxon>
        <taxon>Coptidoideae</taxon>
        <taxon>Coptis</taxon>
    </lineage>
</organism>
<evidence type="ECO:0000256" key="2">
    <source>
        <dbReference type="ARBA" id="ARBA00022737"/>
    </source>
</evidence>
<feature type="compositionally biased region" description="Acidic residues" evidence="4">
    <location>
        <begin position="103"/>
        <end position="130"/>
    </location>
</feature>
<dbReference type="GO" id="GO:0003729">
    <property type="term" value="F:mRNA binding"/>
    <property type="evidence" value="ECO:0007669"/>
    <property type="project" value="UniProtKB-ARBA"/>
</dbReference>
<name>A0A835H928_9MAGN</name>
<gene>
    <name evidence="5" type="ORF">IFM89_036037</name>
</gene>
<evidence type="ECO:0008006" key="7">
    <source>
        <dbReference type="Google" id="ProtNLM"/>
    </source>
</evidence>
<dbReference type="GO" id="GO:0005739">
    <property type="term" value="C:mitochondrion"/>
    <property type="evidence" value="ECO:0007669"/>
    <property type="project" value="TreeGrafter"/>
</dbReference>
<dbReference type="PROSITE" id="PS51375">
    <property type="entry name" value="PPR"/>
    <property type="match status" value="1"/>
</dbReference>
<feature type="region of interest" description="Disordered" evidence="4">
    <location>
        <begin position="69"/>
        <end position="133"/>
    </location>
</feature>
<dbReference type="OrthoDB" id="739241at2759"/>
<dbReference type="Pfam" id="PF01535">
    <property type="entry name" value="PPR"/>
    <property type="match status" value="1"/>
</dbReference>
<evidence type="ECO:0000256" key="4">
    <source>
        <dbReference type="SAM" id="MobiDB-lite"/>
    </source>
</evidence>
<feature type="compositionally biased region" description="Acidic residues" evidence="4">
    <location>
        <begin position="83"/>
        <end position="94"/>
    </location>
</feature>
<dbReference type="EMBL" id="JADFTS010000008">
    <property type="protein sequence ID" value="KAF9595019.1"/>
    <property type="molecule type" value="Genomic_DNA"/>
</dbReference>
<comment type="similarity">
    <text evidence="1">Belongs to the PPR family. P subfamily.</text>
</comment>
<evidence type="ECO:0000256" key="3">
    <source>
        <dbReference type="PROSITE-ProRule" id="PRU00708"/>
    </source>
</evidence>
<dbReference type="Pfam" id="PF13812">
    <property type="entry name" value="PPR_3"/>
    <property type="match status" value="2"/>
</dbReference>